<comment type="caution">
    <text evidence="1">The sequence shown here is derived from an EMBL/GenBank/DDBJ whole genome shotgun (WGS) entry which is preliminary data.</text>
</comment>
<proteinExistence type="predicted"/>
<gene>
    <name evidence="1" type="ORF">GCM10010124_01620</name>
</gene>
<protein>
    <submittedName>
        <fullName evidence="1">Uncharacterized protein</fullName>
    </submittedName>
</protein>
<name>A0A8J3BD38_9ACTN</name>
<dbReference type="EMBL" id="BMQC01000001">
    <property type="protein sequence ID" value="GGK12761.1"/>
    <property type="molecule type" value="Genomic_DNA"/>
</dbReference>
<dbReference type="RefSeq" id="WP_189112191.1">
    <property type="nucleotide sequence ID" value="NZ_BMQC01000001.1"/>
</dbReference>
<organism evidence="1 2">
    <name type="scientific">Pilimelia terevasa</name>
    <dbReference type="NCBI Taxonomy" id="53372"/>
    <lineage>
        <taxon>Bacteria</taxon>
        <taxon>Bacillati</taxon>
        <taxon>Actinomycetota</taxon>
        <taxon>Actinomycetes</taxon>
        <taxon>Micromonosporales</taxon>
        <taxon>Micromonosporaceae</taxon>
        <taxon>Pilimelia</taxon>
    </lineage>
</organism>
<reference evidence="1" key="2">
    <citation type="submission" date="2020-09" db="EMBL/GenBank/DDBJ databases">
        <authorList>
            <person name="Sun Q."/>
            <person name="Ohkuma M."/>
        </authorList>
    </citation>
    <scope>NUCLEOTIDE SEQUENCE</scope>
    <source>
        <strain evidence="1">JCM 3091</strain>
    </source>
</reference>
<evidence type="ECO:0000313" key="1">
    <source>
        <dbReference type="EMBL" id="GGK12761.1"/>
    </source>
</evidence>
<keyword evidence="2" id="KW-1185">Reference proteome</keyword>
<dbReference type="Proteomes" id="UP000662200">
    <property type="component" value="Unassembled WGS sequence"/>
</dbReference>
<sequence>MFVQVIIGRVADAEDLRHSMRRWTTDLAPGATGWLGSTAGLTADRTFLCLARFASAEAARRNSDRPEQHQWWMETAKAFEAEPAFHDCDRPMTFLGGPSERAGFVQVVQGHTTAPERLRELSEHTVDHLARLRPDLIGGLVAIAGDGTVHRAVYFTSEAAARRGERIPPPPEVAAQMSRYVELVPTETFHDLAEPWHFTTR</sequence>
<dbReference type="AlphaFoldDB" id="A0A8J3BD38"/>
<reference evidence="1" key="1">
    <citation type="journal article" date="2014" name="Int. J. Syst. Evol. Microbiol.">
        <title>Complete genome sequence of Corynebacterium casei LMG S-19264T (=DSM 44701T), isolated from a smear-ripened cheese.</title>
        <authorList>
            <consortium name="US DOE Joint Genome Institute (JGI-PGF)"/>
            <person name="Walter F."/>
            <person name="Albersmeier A."/>
            <person name="Kalinowski J."/>
            <person name="Ruckert C."/>
        </authorList>
    </citation>
    <scope>NUCLEOTIDE SEQUENCE</scope>
    <source>
        <strain evidence="1">JCM 3091</strain>
    </source>
</reference>
<evidence type="ECO:0000313" key="2">
    <source>
        <dbReference type="Proteomes" id="UP000662200"/>
    </source>
</evidence>
<accession>A0A8J3BD38</accession>